<accession>A0A931GFB1</accession>
<dbReference type="AlphaFoldDB" id="A0A931GFB1"/>
<dbReference type="SUPFAM" id="SSF53850">
    <property type="entry name" value="Periplasmic binding protein-like II"/>
    <property type="match status" value="1"/>
</dbReference>
<dbReference type="RefSeq" id="WP_196835770.1">
    <property type="nucleotide sequence ID" value="NZ_JADOTZ010000001.1"/>
</dbReference>
<dbReference type="InterPro" id="IPR006059">
    <property type="entry name" value="SBP"/>
</dbReference>
<dbReference type="PROSITE" id="PS51318">
    <property type="entry name" value="TAT"/>
    <property type="match status" value="1"/>
</dbReference>
<dbReference type="InterPro" id="IPR050490">
    <property type="entry name" value="Bact_solute-bd_prot1"/>
</dbReference>
<sequence>MTFRLFPGSRRRGASNTSTPRRSALRGAAVLSVAALALTACGGSSEAESSGGGDGDVTLRFVWWGSDARHQKTQEMIDVFEEANPNINIEPEYGDWSGYWDKLATQTAAGDTPDIMQMDLMYIREYAENGVLLDLSDVDMSEIPENLQDAGATDEGIWGIPHGVTAYSVYANKTIFDEAGVELPDDTTWTWEDFKDKAIELDEASDAYGLTNLQATMTFELWLRQKGKQFVTEEGQLGWEPADAEEYYDYYKSLLDDGALPQASVVAEDQLPALDQTLTARNQTGMATWWSTQLSAVQAASGDDFELLRMPSMTGNSDDAELWYKTSMFFSAYSGTDHPEEAKQFIDFLINSPEAAEIAGTERGMLANQASVEHIREQLTDTEKQVADYIFDIEDELGDTVPIPPEGSSDFQNIHLRYDQEVLFGRLSPAQAAEQMHAEMEAAIQ</sequence>
<reference evidence="2" key="1">
    <citation type="submission" date="2020-11" db="EMBL/GenBank/DDBJ databases">
        <title>Sequencing the genomes of 1000 actinobacteria strains.</title>
        <authorList>
            <person name="Klenk H.-P."/>
        </authorList>
    </citation>
    <scope>NUCLEOTIDE SEQUENCE</scope>
    <source>
        <strain evidence="2">DSM 26152</strain>
    </source>
</reference>
<dbReference type="PANTHER" id="PTHR43649:SF11">
    <property type="entry name" value="ABC TRANSPORTER SUBSTRATE-BINDING PROTEIN YESO-RELATED"/>
    <property type="match status" value="1"/>
</dbReference>
<dbReference type="CDD" id="cd13585">
    <property type="entry name" value="PBP2_TMBP_like"/>
    <property type="match status" value="1"/>
</dbReference>
<keyword evidence="3" id="KW-1185">Reference proteome</keyword>
<dbReference type="InterPro" id="IPR006311">
    <property type="entry name" value="TAT_signal"/>
</dbReference>
<keyword evidence="2" id="KW-0762">Sugar transport</keyword>
<evidence type="ECO:0000313" key="2">
    <source>
        <dbReference type="EMBL" id="MBG6084467.1"/>
    </source>
</evidence>
<feature type="region of interest" description="Disordered" evidence="1">
    <location>
        <begin position="1"/>
        <end position="23"/>
    </location>
</feature>
<comment type="caution">
    <text evidence="2">The sequence shown here is derived from an EMBL/GenBank/DDBJ whole genome shotgun (WGS) entry which is preliminary data.</text>
</comment>
<organism evidence="2 3">
    <name type="scientific">Zhihengliuella flava</name>
    <dbReference type="NCBI Taxonomy" id="1285193"/>
    <lineage>
        <taxon>Bacteria</taxon>
        <taxon>Bacillati</taxon>
        <taxon>Actinomycetota</taxon>
        <taxon>Actinomycetes</taxon>
        <taxon>Micrococcales</taxon>
        <taxon>Micrococcaceae</taxon>
        <taxon>Zhihengliuella</taxon>
    </lineage>
</organism>
<proteinExistence type="predicted"/>
<keyword evidence="2" id="KW-0813">Transport</keyword>
<dbReference type="Pfam" id="PF01547">
    <property type="entry name" value="SBP_bac_1"/>
    <property type="match status" value="1"/>
</dbReference>
<dbReference type="Proteomes" id="UP000625033">
    <property type="component" value="Unassembled WGS sequence"/>
</dbReference>
<protein>
    <submittedName>
        <fullName evidence="2">Multiple sugar transport system substrate-binding protein</fullName>
    </submittedName>
</protein>
<evidence type="ECO:0000313" key="3">
    <source>
        <dbReference type="Proteomes" id="UP000625033"/>
    </source>
</evidence>
<name>A0A931GFB1_9MICC</name>
<gene>
    <name evidence="2" type="ORF">IW252_001234</name>
</gene>
<dbReference type="PANTHER" id="PTHR43649">
    <property type="entry name" value="ARABINOSE-BINDING PROTEIN-RELATED"/>
    <property type="match status" value="1"/>
</dbReference>
<dbReference type="Gene3D" id="3.40.190.10">
    <property type="entry name" value="Periplasmic binding protein-like II"/>
    <property type="match status" value="2"/>
</dbReference>
<evidence type="ECO:0000256" key="1">
    <source>
        <dbReference type="SAM" id="MobiDB-lite"/>
    </source>
</evidence>
<dbReference type="EMBL" id="JADOTZ010000001">
    <property type="protein sequence ID" value="MBG6084467.1"/>
    <property type="molecule type" value="Genomic_DNA"/>
</dbReference>